<evidence type="ECO:0000313" key="17">
    <source>
        <dbReference type="Proteomes" id="UP000011083"/>
    </source>
</evidence>
<evidence type="ECO:0000256" key="1">
    <source>
        <dbReference type="ARBA" id="ARBA00004434"/>
    </source>
</evidence>
<evidence type="ECO:0000259" key="15">
    <source>
        <dbReference type="SMART" id="SM01024"/>
    </source>
</evidence>
<evidence type="ECO:0000256" key="8">
    <source>
        <dbReference type="ARBA" id="ARBA00022989"/>
    </source>
</evidence>
<protein>
    <submittedName>
        <fullName evidence="16">ATPase, AAA domain containing protein</fullName>
    </submittedName>
</protein>
<keyword evidence="9" id="KW-0496">Mitochondrion</keyword>
<dbReference type="SUPFAM" id="SSF52540">
    <property type="entry name" value="P-loop containing nucleoside triphosphate hydrolases"/>
    <property type="match status" value="1"/>
</dbReference>
<dbReference type="PANTHER" id="PTHR23070">
    <property type="entry name" value="BCS1 AAA-TYPE ATPASE"/>
    <property type="match status" value="1"/>
</dbReference>
<sequence length="533" mass="59996">MEQLIGTYLKGRMGALADNDVFSGGLMLLVVGVVAAYVHWLSQELWERAQRQFLVSLEVRKEDEAFAWLMKWLAVQTEKTNGRELSMLTTRENDRDRYDGSEAATKPTLHFGPAPGLHFLRYRGKWVTVERTVKDNQFGGNGLELQETLKLTTYGRDPQILKDLAHGAMNYSLGEELGKTLIFQPKYGWGGTWRKLMAIEKRAIGSVHFPTGTLEKLLADVREFFAMRDWYKRRGIPHRRGVMLYGPPGNGKSSFAAALAGELGLNLCVCSLANSSLDDDELQEYMRKMPKGSILLLEDIDAAFVHRKKNVDAGNSSNKVTFSGLLNALDGAVAFEGSLVLMTTNHREKLDPALTRPGRVDFALYVGLANRDQIERLFAYFYQPWEAEAEAEAEEGKKEVAARQEHIERERERVRKMAIEFARLVSMASIQGYLLRFKLDPQAAIDNVDKFVVEELARMSEEEARRKKEAEEEEKEKEKEQEEKKEKEKEEKEASSSSTSSSSSSSATSSATADEVGAKENEEKRPTDAVVSA</sequence>
<reference evidence="16 17" key="1">
    <citation type="journal article" date="2013" name="Genome Biol.">
        <title>Genome of Acanthamoeba castellanii highlights extensive lateral gene transfer and early evolution of tyrosine kinase signaling.</title>
        <authorList>
            <person name="Clarke M."/>
            <person name="Lohan A.J."/>
            <person name="Liu B."/>
            <person name="Lagkouvardos I."/>
            <person name="Roy S."/>
            <person name="Zafar N."/>
            <person name="Bertelli C."/>
            <person name="Schilde C."/>
            <person name="Kianianmomeni A."/>
            <person name="Burglin T.R."/>
            <person name="Frech C."/>
            <person name="Turcotte B."/>
            <person name="Kopec K.O."/>
            <person name="Synnott J.M."/>
            <person name="Choo C."/>
            <person name="Paponov I."/>
            <person name="Finkler A."/>
            <person name="Soon Heng Tan C."/>
            <person name="Hutchins A.P."/>
            <person name="Weinmeier T."/>
            <person name="Rattei T."/>
            <person name="Chu J.S."/>
            <person name="Gimenez G."/>
            <person name="Irimia M."/>
            <person name="Rigden D.J."/>
            <person name="Fitzpatrick D.A."/>
            <person name="Lorenzo-Morales J."/>
            <person name="Bateman A."/>
            <person name="Chiu C.H."/>
            <person name="Tang P."/>
            <person name="Hegemann P."/>
            <person name="Fromm H."/>
            <person name="Raoult D."/>
            <person name="Greub G."/>
            <person name="Miranda-Saavedra D."/>
            <person name="Chen N."/>
            <person name="Nash P."/>
            <person name="Ginger M.L."/>
            <person name="Horn M."/>
            <person name="Schaap P."/>
            <person name="Caler L."/>
            <person name="Loftus B."/>
        </authorList>
    </citation>
    <scope>NUCLEOTIDE SEQUENCE [LARGE SCALE GENOMIC DNA]</scope>
    <source>
        <strain evidence="16 17">Neff</strain>
    </source>
</reference>
<dbReference type="GeneID" id="14925911"/>
<dbReference type="InterPro" id="IPR057495">
    <property type="entry name" value="AAA_lid_BCS1"/>
</dbReference>
<dbReference type="Proteomes" id="UP000011083">
    <property type="component" value="Unassembled WGS sequence"/>
</dbReference>
<dbReference type="InterPro" id="IPR014851">
    <property type="entry name" value="BCS1_N"/>
</dbReference>
<feature type="compositionally biased region" description="Basic and acidic residues" evidence="12">
    <location>
        <begin position="461"/>
        <end position="494"/>
    </location>
</feature>
<evidence type="ECO:0000256" key="9">
    <source>
        <dbReference type="ARBA" id="ARBA00023128"/>
    </source>
</evidence>
<evidence type="ECO:0000256" key="6">
    <source>
        <dbReference type="ARBA" id="ARBA00022801"/>
    </source>
</evidence>
<keyword evidence="17" id="KW-1185">Reference proteome</keyword>
<dbReference type="Pfam" id="PF25426">
    <property type="entry name" value="AAA_lid_BCS1"/>
    <property type="match status" value="1"/>
</dbReference>
<evidence type="ECO:0000256" key="10">
    <source>
        <dbReference type="ARBA" id="ARBA00023136"/>
    </source>
</evidence>
<dbReference type="GO" id="GO:0005524">
    <property type="term" value="F:ATP binding"/>
    <property type="evidence" value="ECO:0007669"/>
    <property type="project" value="UniProtKB-KW"/>
</dbReference>
<dbReference type="GO" id="GO:0016887">
    <property type="term" value="F:ATP hydrolysis activity"/>
    <property type="evidence" value="ECO:0007669"/>
    <property type="project" value="InterPro"/>
</dbReference>
<feature type="compositionally biased region" description="Low complexity" evidence="12">
    <location>
        <begin position="495"/>
        <end position="513"/>
    </location>
</feature>
<dbReference type="EMBL" id="KB007811">
    <property type="protein sequence ID" value="ELR24879.1"/>
    <property type="molecule type" value="Genomic_DNA"/>
</dbReference>
<evidence type="ECO:0000256" key="7">
    <source>
        <dbReference type="ARBA" id="ARBA00022840"/>
    </source>
</evidence>
<feature type="transmembrane region" description="Helical" evidence="13">
    <location>
        <begin position="21"/>
        <end position="41"/>
    </location>
</feature>
<accession>L8HH30</accession>
<feature type="region of interest" description="Disordered" evidence="12">
    <location>
        <begin position="461"/>
        <end position="533"/>
    </location>
</feature>
<name>L8HH30_ACACF</name>
<keyword evidence="4" id="KW-0547">Nucleotide-binding</keyword>
<dbReference type="OrthoDB" id="10251412at2759"/>
<dbReference type="Gene3D" id="3.40.50.300">
    <property type="entry name" value="P-loop containing nucleotide triphosphate hydrolases"/>
    <property type="match status" value="1"/>
</dbReference>
<dbReference type="GO" id="GO:0005743">
    <property type="term" value="C:mitochondrial inner membrane"/>
    <property type="evidence" value="ECO:0007669"/>
    <property type="project" value="UniProtKB-SubCell"/>
</dbReference>
<feature type="domain" description="BCS1 N-terminal" evidence="15">
    <location>
        <begin position="29"/>
        <end position="207"/>
    </location>
</feature>
<dbReference type="InterPro" id="IPR003959">
    <property type="entry name" value="ATPase_AAA_core"/>
</dbReference>
<dbReference type="Pfam" id="PF00004">
    <property type="entry name" value="AAA"/>
    <property type="match status" value="1"/>
</dbReference>
<keyword evidence="10 13" id="KW-0472">Membrane</keyword>
<dbReference type="CDD" id="cd19510">
    <property type="entry name" value="RecA-like_BCS1"/>
    <property type="match status" value="1"/>
</dbReference>
<comment type="catalytic activity">
    <reaction evidence="11">
        <text>ATP + H2O = ADP + phosphate + H(+)</text>
        <dbReference type="Rhea" id="RHEA:13065"/>
        <dbReference type="ChEBI" id="CHEBI:15377"/>
        <dbReference type="ChEBI" id="CHEBI:15378"/>
        <dbReference type="ChEBI" id="CHEBI:30616"/>
        <dbReference type="ChEBI" id="CHEBI:43474"/>
        <dbReference type="ChEBI" id="CHEBI:456216"/>
    </reaction>
    <physiologicalReaction direction="left-to-right" evidence="11">
        <dbReference type="Rhea" id="RHEA:13066"/>
    </physiologicalReaction>
</comment>
<dbReference type="SMART" id="SM00382">
    <property type="entry name" value="AAA"/>
    <property type="match status" value="1"/>
</dbReference>
<dbReference type="VEuPathDB" id="AmoebaDB:ACA1_175540"/>
<gene>
    <name evidence="16" type="ORF">ACA1_175540</name>
</gene>
<dbReference type="InterPro" id="IPR027417">
    <property type="entry name" value="P-loop_NTPase"/>
</dbReference>
<evidence type="ECO:0000313" key="16">
    <source>
        <dbReference type="EMBL" id="ELR24879.1"/>
    </source>
</evidence>
<keyword evidence="7" id="KW-0067">ATP-binding</keyword>
<keyword evidence="8 13" id="KW-1133">Transmembrane helix</keyword>
<dbReference type="RefSeq" id="XP_004356779.1">
    <property type="nucleotide sequence ID" value="XM_004356726.1"/>
</dbReference>
<evidence type="ECO:0000256" key="12">
    <source>
        <dbReference type="SAM" id="MobiDB-lite"/>
    </source>
</evidence>
<organism evidence="16 17">
    <name type="scientific">Acanthamoeba castellanii (strain ATCC 30010 / Neff)</name>
    <dbReference type="NCBI Taxonomy" id="1257118"/>
    <lineage>
        <taxon>Eukaryota</taxon>
        <taxon>Amoebozoa</taxon>
        <taxon>Discosea</taxon>
        <taxon>Longamoebia</taxon>
        <taxon>Centramoebida</taxon>
        <taxon>Acanthamoebidae</taxon>
        <taxon>Acanthamoeba</taxon>
    </lineage>
</organism>
<keyword evidence="6" id="KW-0378">Hydrolase</keyword>
<evidence type="ECO:0000256" key="11">
    <source>
        <dbReference type="ARBA" id="ARBA00048778"/>
    </source>
</evidence>
<evidence type="ECO:0000256" key="13">
    <source>
        <dbReference type="SAM" id="Phobius"/>
    </source>
</evidence>
<feature type="compositionally biased region" description="Basic and acidic residues" evidence="12">
    <location>
        <begin position="516"/>
        <end position="527"/>
    </location>
</feature>
<evidence type="ECO:0000256" key="4">
    <source>
        <dbReference type="ARBA" id="ARBA00022741"/>
    </source>
</evidence>
<evidence type="ECO:0000256" key="5">
    <source>
        <dbReference type="ARBA" id="ARBA00022792"/>
    </source>
</evidence>
<dbReference type="InterPro" id="IPR050747">
    <property type="entry name" value="Mitochondrial_chaperone_BCS1"/>
</dbReference>
<dbReference type="AlphaFoldDB" id="L8HH30"/>
<comment type="subcellular location">
    <subcellularLocation>
        <location evidence="1">Mitochondrion inner membrane</location>
        <topology evidence="1">Single-pass membrane protein</topology>
    </subcellularLocation>
</comment>
<keyword evidence="5" id="KW-0999">Mitochondrion inner membrane</keyword>
<evidence type="ECO:0000259" key="14">
    <source>
        <dbReference type="SMART" id="SM00382"/>
    </source>
</evidence>
<dbReference type="InterPro" id="IPR003593">
    <property type="entry name" value="AAA+_ATPase"/>
</dbReference>
<feature type="domain" description="AAA+ ATPase" evidence="14">
    <location>
        <begin position="238"/>
        <end position="370"/>
    </location>
</feature>
<dbReference type="Pfam" id="PF08740">
    <property type="entry name" value="BCS1_N"/>
    <property type="match status" value="1"/>
</dbReference>
<evidence type="ECO:0000256" key="2">
    <source>
        <dbReference type="ARBA" id="ARBA00007448"/>
    </source>
</evidence>
<dbReference type="STRING" id="1257118.L8HH30"/>
<evidence type="ECO:0000256" key="3">
    <source>
        <dbReference type="ARBA" id="ARBA00022692"/>
    </source>
</evidence>
<comment type="similarity">
    <text evidence="2">Belongs to the AAA ATPase family. BCS1 subfamily.</text>
</comment>
<dbReference type="SMART" id="SM01024">
    <property type="entry name" value="BCS1_N"/>
    <property type="match status" value="1"/>
</dbReference>
<keyword evidence="3 13" id="KW-0812">Transmembrane</keyword>
<proteinExistence type="inferred from homology"/>
<dbReference type="KEGG" id="acan:ACA1_175540"/>